<dbReference type="PANTHER" id="PTHR12143">
    <property type="entry name" value="PEPTIDE N-GLYCANASE PNGASE -RELATED"/>
    <property type="match status" value="1"/>
</dbReference>
<keyword evidence="3" id="KW-0378">Hydrolase</keyword>
<dbReference type="InterPro" id="IPR050883">
    <property type="entry name" value="PNGase"/>
</dbReference>
<feature type="domain" description="Glycosyl hydrolase family 92" evidence="2">
    <location>
        <begin position="50"/>
        <end position="135"/>
    </location>
</feature>
<reference evidence="4" key="1">
    <citation type="journal article" date="2020" name="Stud. Mycol.">
        <title>101 Dothideomycetes genomes: A test case for predicting lifestyles and emergence of pathogens.</title>
        <authorList>
            <person name="Haridas S."/>
            <person name="Albert R."/>
            <person name="Binder M."/>
            <person name="Bloem J."/>
            <person name="LaButti K."/>
            <person name="Salamov A."/>
            <person name="Andreopoulos B."/>
            <person name="Baker S."/>
            <person name="Barry K."/>
            <person name="Bills G."/>
            <person name="Bluhm B."/>
            <person name="Cannon C."/>
            <person name="Castanera R."/>
            <person name="Culley D."/>
            <person name="Daum C."/>
            <person name="Ezra D."/>
            <person name="Gonzalez J."/>
            <person name="Henrissat B."/>
            <person name="Kuo A."/>
            <person name="Liang C."/>
            <person name="Lipzen A."/>
            <person name="Lutzoni F."/>
            <person name="Magnuson J."/>
            <person name="Mondo S."/>
            <person name="Nolan M."/>
            <person name="Ohm R."/>
            <person name="Pangilinan J."/>
            <person name="Park H.-J."/>
            <person name="Ramirez L."/>
            <person name="Alfaro M."/>
            <person name="Sun H."/>
            <person name="Tritt A."/>
            <person name="Yoshinaga Y."/>
            <person name="Zwiers L.-H."/>
            <person name="Turgeon B."/>
            <person name="Goodwin S."/>
            <person name="Spatafora J."/>
            <person name="Crous P."/>
            <person name="Grigoriev I."/>
        </authorList>
    </citation>
    <scope>NUCLEOTIDE SEQUENCE [LARGE SCALE GENOMIC DNA]</scope>
    <source>
        <strain evidence="4">CECT 20119</strain>
    </source>
</reference>
<dbReference type="InterPro" id="IPR012939">
    <property type="entry name" value="Glyco_hydro_92"/>
</dbReference>
<dbReference type="GO" id="GO:0000224">
    <property type="term" value="F:peptide-N4-(N-acetyl-beta-glucosaminyl)asparagine amidase activity"/>
    <property type="evidence" value="ECO:0007669"/>
    <property type="project" value="TreeGrafter"/>
</dbReference>
<organism evidence="3 4">
    <name type="scientific">Elsinoe ampelina</name>
    <dbReference type="NCBI Taxonomy" id="302913"/>
    <lineage>
        <taxon>Eukaryota</taxon>
        <taxon>Fungi</taxon>
        <taxon>Dikarya</taxon>
        <taxon>Ascomycota</taxon>
        <taxon>Pezizomycotina</taxon>
        <taxon>Dothideomycetes</taxon>
        <taxon>Dothideomycetidae</taxon>
        <taxon>Myriangiales</taxon>
        <taxon>Elsinoaceae</taxon>
        <taxon>Elsinoe</taxon>
    </lineage>
</organism>
<dbReference type="GO" id="GO:0006516">
    <property type="term" value="P:glycoprotein catabolic process"/>
    <property type="evidence" value="ECO:0007669"/>
    <property type="project" value="TreeGrafter"/>
</dbReference>
<dbReference type="OrthoDB" id="449263at2759"/>
<keyword evidence="4" id="KW-1185">Reference proteome</keyword>
<evidence type="ECO:0000256" key="1">
    <source>
        <dbReference type="SAM" id="MobiDB-lite"/>
    </source>
</evidence>
<dbReference type="Proteomes" id="UP000799538">
    <property type="component" value="Unassembled WGS sequence"/>
</dbReference>
<proteinExistence type="predicted"/>
<evidence type="ECO:0000313" key="4">
    <source>
        <dbReference type="Proteomes" id="UP000799538"/>
    </source>
</evidence>
<dbReference type="GO" id="GO:0005634">
    <property type="term" value="C:nucleus"/>
    <property type="evidence" value="ECO:0007669"/>
    <property type="project" value="TreeGrafter"/>
</dbReference>
<dbReference type="PANTHER" id="PTHR12143:SF38">
    <property type="entry name" value="ALPHA-1,2-MANNOSIDASE FAMILY PROTEIN (AFU_ORTHOLOGUE AFUA_5G10520)"/>
    <property type="match status" value="1"/>
</dbReference>
<accession>A0A6A6GDN0</accession>
<dbReference type="GO" id="GO:0005829">
    <property type="term" value="C:cytosol"/>
    <property type="evidence" value="ECO:0007669"/>
    <property type="project" value="TreeGrafter"/>
</dbReference>
<sequence length="158" mass="17328">MTTLSCTLQLAYCSLVHVTKPGQHLLVPKWCGQGVVDPDLLSVNRAKREGLDVWRNDGFFPDGRSSNFNGRTQGGSNADNVLADAYVKGVRGQIDWDDAYEAIRMDAEQVPVNNNDPIAPEASTKEGRGALPDWQARPRRISIGHAIGGTTKTQRKRV</sequence>
<name>A0A6A6GDN0_9PEZI</name>
<evidence type="ECO:0000259" key="2">
    <source>
        <dbReference type="Pfam" id="PF07971"/>
    </source>
</evidence>
<dbReference type="Gene3D" id="1.20.1050.60">
    <property type="entry name" value="alpha-1,2-mannosidase"/>
    <property type="match status" value="1"/>
</dbReference>
<dbReference type="Pfam" id="PF07971">
    <property type="entry name" value="Glyco_hydro_92"/>
    <property type="match status" value="1"/>
</dbReference>
<evidence type="ECO:0000313" key="3">
    <source>
        <dbReference type="EMBL" id="KAF2223832.1"/>
    </source>
</evidence>
<dbReference type="EMBL" id="ML992506">
    <property type="protein sequence ID" value="KAF2223832.1"/>
    <property type="molecule type" value="Genomic_DNA"/>
</dbReference>
<feature type="region of interest" description="Disordered" evidence="1">
    <location>
        <begin position="112"/>
        <end position="158"/>
    </location>
</feature>
<gene>
    <name evidence="3" type="ORF">BDZ85DRAFT_249698</name>
</gene>
<dbReference type="FunFam" id="1.20.1050.60:FF:000002">
    <property type="entry name" value="Glycosyl hydrolase family 92"/>
    <property type="match status" value="1"/>
</dbReference>
<protein>
    <submittedName>
        <fullName evidence="3">Glycosyl hydrolase family 92-domain-containing protein</fullName>
    </submittedName>
</protein>
<dbReference type="AlphaFoldDB" id="A0A6A6GDN0"/>